<dbReference type="RefSeq" id="WP_262397488.1">
    <property type="nucleotide sequence ID" value="NZ_JACRTC010000003.1"/>
</dbReference>
<dbReference type="EMBL" id="JACRTC010000003">
    <property type="protein sequence ID" value="MBC8570392.1"/>
    <property type="molecule type" value="Genomic_DNA"/>
</dbReference>
<feature type="compositionally biased region" description="Low complexity" evidence="1">
    <location>
        <begin position="501"/>
        <end position="515"/>
    </location>
</feature>
<keyword evidence="2" id="KW-0732">Signal</keyword>
<evidence type="ECO:0000313" key="3">
    <source>
        <dbReference type="EMBL" id="MBC8570392.1"/>
    </source>
</evidence>
<gene>
    <name evidence="3" type="ORF">H8709_06060</name>
</gene>
<evidence type="ECO:0000256" key="2">
    <source>
        <dbReference type="SAM" id="SignalP"/>
    </source>
</evidence>
<feature type="region of interest" description="Disordered" evidence="1">
    <location>
        <begin position="482"/>
        <end position="516"/>
    </location>
</feature>
<keyword evidence="4" id="KW-1185">Reference proteome</keyword>
<evidence type="ECO:0000256" key="1">
    <source>
        <dbReference type="SAM" id="MobiDB-lite"/>
    </source>
</evidence>
<feature type="chain" id="PRO_5037417191" evidence="2">
    <location>
        <begin position="24"/>
        <end position="538"/>
    </location>
</feature>
<sequence>MKKIIALLLAVMMMLGALPMASAIQTEPQTRDLVIDTNPLPDGTSGSGLVDTKAPELVDITVDTPTVTIPGTVKVTVKTDKDMSGLYFITAVFKNNEGYTLNIQGGAGENQSGTVSRDIDEWFQHPGEYTLDSVIVLDKAYNETTYVKELDKYGKEQGYKELPDKYKDVSFTIVNDQPLDTKAPELVDITVETPEVTVPGTVKVTVTTDEDMSGLYFITAVFKNNEGYTLNIQGGAGENQSGTVSRDIDEWFRHPGEYTLDSVIVLDKAYNETTYVKELDKYGKEHGYKELPAKFKDVSFTIRNSGFSYDLNTSTTNPNLAEDIAALDNDAIVGITYGGDTTLPKEVIEAIQGTDKTLILEESGIQWIVNGKDIDNIDEIKDLNLHVDIDQNAQVQGHPAAVLTFGDNGKLPGDFLIRVKADYAFRQYIGMKELYVYYLDNETGEYVEVKANVTLTADNYVEFTIDHNSTFVITAGKLGGPIPPKPPVVPDRPSIGGGSSSTGNGSSLSGLLSGTKENPNTGGDVLAALAWAASLFKS</sequence>
<organism evidence="3 4">
    <name type="scientific">Zongyangia hominis</name>
    <dbReference type="NCBI Taxonomy" id="2763677"/>
    <lineage>
        <taxon>Bacteria</taxon>
        <taxon>Bacillati</taxon>
        <taxon>Bacillota</taxon>
        <taxon>Clostridia</taxon>
        <taxon>Eubacteriales</taxon>
        <taxon>Oscillospiraceae</taxon>
        <taxon>Zongyangia</taxon>
    </lineage>
</organism>
<name>A0A926IBP3_9FIRM</name>
<dbReference type="AlphaFoldDB" id="A0A926IBP3"/>
<comment type="caution">
    <text evidence="3">The sequence shown here is derived from an EMBL/GenBank/DDBJ whole genome shotgun (WGS) entry which is preliminary data.</text>
</comment>
<reference evidence="3" key="1">
    <citation type="submission" date="2020-08" db="EMBL/GenBank/DDBJ databases">
        <title>Genome public.</title>
        <authorList>
            <person name="Liu C."/>
            <person name="Sun Q."/>
        </authorList>
    </citation>
    <scope>NUCLEOTIDE SEQUENCE</scope>
    <source>
        <strain evidence="3">NSJ-54</strain>
    </source>
</reference>
<proteinExistence type="predicted"/>
<dbReference type="Proteomes" id="UP000660861">
    <property type="component" value="Unassembled WGS sequence"/>
</dbReference>
<feature type="signal peptide" evidence="2">
    <location>
        <begin position="1"/>
        <end position="23"/>
    </location>
</feature>
<evidence type="ECO:0000313" key="4">
    <source>
        <dbReference type="Proteomes" id="UP000660861"/>
    </source>
</evidence>
<accession>A0A926IBP3</accession>
<protein>
    <submittedName>
        <fullName evidence="3">Uncharacterized protein</fullName>
    </submittedName>
</protein>